<keyword evidence="3" id="KW-1185">Reference proteome</keyword>
<reference evidence="2" key="1">
    <citation type="submission" date="2022-03" db="EMBL/GenBank/DDBJ databases">
        <authorList>
            <person name="Tunstrom K."/>
        </authorList>
    </citation>
    <scope>NUCLEOTIDE SEQUENCE</scope>
</reference>
<dbReference type="EMBL" id="CAKOGL010000031">
    <property type="protein sequence ID" value="CAH2107986.1"/>
    <property type="molecule type" value="Genomic_DNA"/>
</dbReference>
<sequence>MCHCWKRKTVNEIDFILSNSPKTVTNVEVISNVKFFSDHRLVRATITVKPPKKSRKNFKNTNSTPKTIEETNSYLKKLTELLETLDKLSTDVQTYYNQLENIILDSLKTQQLTEIKTHKILSEETKLLINRRTELIKTKNKDKEMKNELSRLYKTTHKSIKKDYANYRYNIISKNLEKFRSIKRAHKELTTHKTWIHNLNHVTEETKTRKNVLIHATNFYRNLYKKNNKTITENQINNELKTNTVLPIDEEEVYTHIKQLKNEKSPGPDGISNEVIKMGAPVLLHHLTKVFNMILNTETVPKKWPISLLSSTYKLFASIILKRITQEIDNAQPIEQAGFRSGYSTMDHIQTIEQIIEKYREFNRPLYVAFIDYSKAFDSISHNSIWNALSSLKIDQKYINIIKNLYENSTSKVKMETSGELFKIERGVRQGDPLSPKFFIAVLQDIFSKINWDQKGILLNGKYLNHLRFADDIAILAETPKDLEEMVTTLDHESKKVGLDMNTSKTKIMTNHYKRPIQVNGQQIEYVDSYIYLGKQVSFNVNSNLEEVKRRITLTWKKFWSLKEILKGNYSLHMKKIVMDTSIMPCLLYGCQTWVFTKEIKQKIKKTQKAMERSILRIRKIHKVRSEVIRKKTKFTDALKHALTIRWQWAGHIARYTDRRWTIETTKWKGPSGIRNTGRPKQRWADDIVQVAGRDWIEQSKDREKWKWLEEAYTQIGVHSQK</sequence>
<evidence type="ECO:0000259" key="1">
    <source>
        <dbReference type="PROSITE" id="PS50878"/>
    </source>
</evidence>
<dbReference type="PANTHER" id="PTHR47027:SF20">
    <property type="entry name" value="REVERSE TRANSCRIPTASE-LIKE PROTEIN WITH RNA-DIRECTED DNA POLYMERASE DOMAIN"/>
    <property type="match status" value="1"/>
</dbReference>
<dbReference type="Gene3D" id="3.30.70.270">
    <property type="match status" value="1"/>
</dbReference>
<feature type="domain" description="Reverse transcriptase" evidence="1">
    <location>
        <begin position="274"/>
        <end position="537"/>
    </location>
</feature>
<dbReference type="CDD" id="cd01650">
    <property type="entry name" value="RT_nLTR_like"/>
    <property type="match status" value="1"/>
</dbReference>
<name>A0AAU9VCL5_EUPED</name>
<protein>
    <recommendedName>
        <fullName evidence="1">Reverse transcriptase domain-containing protein</fullName>
    </recommendedName>
</protein>
<dbReference type="Proteomes" id="UP001153954">
    <property type="component" value="Unassembled WGS sequence"/>
</dbReference>
<dbReference type="Pfam" id="PF00078">
    <property type="entry name" value="RVT_1"/>
    <property type="match status" value="1"/>
</dbReference>
<comment type="caution">
    <text evidence="2">The sequence shown here is derived from an EMBL/GenBank/DDBJ whole genome shotgun (WGS) entry which is preliminary data.</text>
</comment>
<dbReference type="SUPFAM" id="SSF56672">
    <property type="entry name" value="DNA/RNA polymerases"/>
    <property type="match status" value="1"/>
</dbReference>
<organism evidence="2 3">
    <name type="scientific">Euphydryas editha</name>
    <name type="common">Edith's checkerspot</name>
    <dbReference type="NCBI Taxonomy" id="104508"/>
    <lineage>
        <taxon>Eukaryota</taxon>
        <taxon>Metazoa</taxon>
        <taxon>Ecdysozoa</taxon>
        <taxon>Arthropoda</taxon>
        <taxon>Hexapoda</taxon>
        <taxon>Insecta</taxon>
        <taxon>Pterygota</taxon>
        <taxon>Neoptera</taxon>
        <taxon>Endopterygota</taxon>
        <taxon>Lepidoptera</taxon>
        <taxon>Glossata</taxon>
        <taxon>Ditrysia</taxon>
        <taxon>Papilionoidea</taxon>
        <taxon>Nymphalidae</taxon>
        <taxon>Nymphalinae</taxon>
        <taxon>Euphydryas</taxon>
    </lineage>
</organism>
<proteinExistence type="predicted"/>
<dbReference type="PANTHER" id="PTHR47027">
    <property type="entry name" value="REVERSE TRANSCRIPTASE DOMAIN-CONTAINING PROTEIN"/>
    <property type="match status" value="1"/>
</dbReference>
<dbReference type="PROSITE" id="PS50878">
    <property type="entry name" value="RT_POL"/>
    <property type="match status" value="1"/>
</dbReference>
<dbReference type="InterPro" id="IPR043502">
    <property type="entry name" value="DNA/RNA_pol_sf"/>
</dbReference>
<gene>
    <name evidence="2" type="ORF">EEDITHA_LOCUS21962</name>
</gene>
<dbReference type="InterPro" id="IPR043128">
    <property type="entry name" value="Rev_trsase/Diguanyl_cyclase"/>
</dbReference>
<evidence type="ECO:0000313" key="2">
    <source>
        <dbReference type="EMBL" id="CAH2107986.1"/>
    </source>
</evidence>
<accession>A0AAU9VCL5</accession>
<dbReference type="AlphaFoldDB" id="A0AAU9VCL5"/>
<dbReference type="InterPro" id="IPR000477">
    <property type="entry name" value="RT_dom"/>
</dbReference>
<dbReference type="GO" id="GO:0071897">
    <property type="term" value="P:DNA biosynthetic process"/>
    <property type="evidence" value="ECO:0007669"/>
    <property type="project" value="UniProtKB-ARBA"/>
</dbReference>
<evidence type="ECO:0000313" key="3">
    <source>
        <dbReference type="Proteomes" id="UP001153954"/>
    </source>
</evidence>